<evidence type="ECO:0000313" key="3">
    <source>
        <dbReference type="Proteomes" id="UP000504638"/>
    </source>
</evidence>
<dbReference type="Proteomes" id="UP000504638">
    <property type="component" value="Unplaced"/>
</dbReference>
<dbReference type="AlphaFoldDB" id="A0A6G1G9F6"/>
<dbReference type="RefSeq" id="XP_033536349.1">
    <property type="nucleotide sequence ID" value="XM_033678858.1"/>
</dbReference>
<feature type="compositionally biased region" description="Polar residues" evidence="1">
    <location>
        <begin position="86"/>
        <end position="102"/>
    </location>
</feature>
<keyword evidence="3" id="KW-1185">Reference proteome</keyword>
<dbReference type="EMBL" id="ML975152">
    <property type="protein sequence ID" value="KAF1814718.1"/>
    <property type="molecule type" value="Genomic_DNA"/>
</dbReference>
<reference evidence="4" key="3">
    <citation type="submission" date="2025-04" db="UniProtKB">
        <authorList>
            <consortium name="RefSeq"/>
        </authorList>
    </citation>
    <scope>IDENTIFICATION</scope>
    <source>
        <strain evidence="4">CBS 781.70</strain>
    </source>
</reference>
<dbReference type="GeneID" id="54419428"/>
<evidence type="ECO:0000313" key="2">
    <source>
        <dbReference type="EMBL" id="KAF1814718.1"/>
    </source>
</evidence>
<organism evidence="2">
    <name type="scientific">Eremomyces bilateralis CBS 781.70</name>
    <dbReference type="NCBI Taxonomy" id="1392243"/>
    <lineage>
        <taxon>Eukaryota</taxon>
        <taxon>Fungi</taxon>
        <taxon>Dikarya</taxon>
        <taxon>Ascomycota</taxon>
        <taxon>Pezizomycotina</taxon>
        <taxon>Dothideomycetes</taxon>
        <taxon>Dothideomycetes incertae sedis</taxon>
        <taxon>Eremomycetales</taxon>
        <taxon>Eremomycetaceae</taxon>
        <taxon>Eremomyces</taxon>
    </lineage>
</organism>
<proteinExistence type="predicted"/>
<accession>A0A6G1G9F6</accession>
<feature type="compositionally biased region" description="Basic and acidic residues" evidence="1">
    <location>
        <begin position="68"/>
        <end position="82"/>
    </location>
</feature>
<reference evidence="2 4" key="1">
    <citation type="submission" date="2020-01" db="EMBL/GenBank/DDBJ databases">
        <authorList>
            <consortium name="DOE Joint Genome Institute"/>
            <person name="Haridas S."/>
            <person name="Albert R."/>
            <person name="Binder M."/>
            <person name="Bloem J."/>
            <person name="Labutti K."/>
            <person name="Salamov A."/>
            <person name="Andreopoulos B."/>
            <person name="Baker S.E."/>
            <person name="Barry K."/>
            <person name="Bills G."/>
            <person name="Bluhm B.H."/>
            <person name="Cannon C."/>
            <person name="Castanera R."/>
            <person name="Culley D.E."/>
            <person name="Daum C."/>
            <person name="Ezra D."/>
            <person name="Gonzalez J.B."/>
            <person name="Henrissat B."/>
            <person name="Kuo A."/>
            <person name="Liang C."/>
            <person name="Lipzen A."/>
            <person name="Lutzoni F."/>
            <person name="Magnuson J."/>
            <person name="Mondo S."/>
            <person name="Nolan M."/>
            <person name="Ohm R."/>
            <person name="Pangilinan J."/>
            <person name="Park H.-J."/>
            <person name="Ramirez L."/>
            <person name="Alfaro M."/>
            <person name="Sun H."/>
            <person name="Tritt A."/>
            <person name="Yoshinaga Y."/>
            <person name="Zwiers L.-H."/>
            <person name="Turgeon B.G."/>
            <person name="Goodwin S.B."/>
            <person name="Spatafora J.W."/>
            <person name="Crous P.W."/>
            <person name="Grigoriev I.V."/>
        </authorList>
    </citation>
    <scope>NUCLEOTIDE SEQUENCE</scope>
    <source>
        <strain evidence="2 4">CBS 781.70</strain>
    </source>
</reference>
<name>A0A6G1G9F6_9PEZI</name>
<reference evidence="4" key="2">
    <citation type="submission" date="2020-04" db="EMBL/GenBank/DDBJ databases">
        <authorList>
            <consortium name="NCBI Genome Project"/>
        </authorList>
    </citation>
    <scope>NUCLEOTIDE SEQUENCE</scope>
    <source>
        <strain evidence="4">CBS 781.70</strain>
    </source>
</reference>
<evidence type="ECO:0000313" key="4">
    <source>
        <dbReference type="RefSeq" id="XP_033536349.1"/>
    </source>
</evidence>
<feature type="compositionally biased region" description="Basic and acidic residues" evidence="1">
    <location>
        <begin position="108"/>
        <end position="117"/>
    </location>
</feature>
<feature type="region of interest" description="Disordered" evidence="1">
    <location>
        <begin position="62"/>
        <end position="117"/>
    </location>
</feature>
<gene>
    <name evidence="2 4" type="ORF">P152DRAFT_455757</name>
</gene>
<protein>
    <submittedName>
        <fullName evidence="2 4">Uncharacterized protein</fullName>
    </submittedName>
</protein>
<sequence>MAGPWVLCILHSSTLSPHIPHNGTLCVPGTKRTWSPESPPINYYIILTFTTPRPRLSLLHPPLPSWRSRGEVEEKSWMRNEPEQAIGQSHNGDGSMKENSNAKAPDSGFDRIRCSLQ</sequence>
<evidence type="ECO:0000256" key="1">
    <source>
        <dbReference type="SAM" id="MobiDB-lite"/>
    </source>
</evidence>